<gene>
    <name evidence="1" type="ORF">EYZ11_010276</name>
</gene>
<dbReference type="EMBL" id="SOSA01000540">
    <property type="protein sequence ID" value="THC90268.1"/>
    <property type="molecule type" value="Genomic_DNA"/>
</dbReference>
<dbReference type="Proteomes" id="UP000308092">
    <property type="component" value="Unassembled WGS sequence"/>
</dbReference>
<sequence length="317" mass="34805">MAPTQIAVIPNPILTKSHLHLKYTISPNAQLSFEIRDSNDRIKYMPYKDNGTVEGAANDPGSLAAVMQNYIPVVYGIASDSKQRRCICKLSPYYNPLAQQNEVFLASGNGLAACGDGQETNLVYFVNDVGTKSDPRIALIELQVTGDQATPTVFDALPYKPDAGTYLTAFFHESPFVFYTDTSRREKGIYHFNPTAPRTVQLVLNTAGISPQTPLAVATSPSKNEKNNAFRLLVAVYFMNDNGYLARATGRLDEGSITWSSTTQSLQNIQLDQTTSLAVVNNATAINTVYVYYIPDGRPASDYRIVVDNPWLKDIAG</sequence>
<dbReference type="AlphaFoldDB" id="A0A4S3J7X0"/>
<comment type="caution">
    <text evidence="1">The sequence shown here is derived from an EMBL/GenBank/DDBJ whole genome shotgun (WGS) entry which is preliminary data.</text>
</comment>
<reference evidence="1 2" key="1">
    <citation type="submission" date="2019-03" db="EMBL/GenBank/DDBJ databases">
        <title>The genome sequence of a newly discovered highly antifungal drug resistant Aspergillus species, Aspergillus tanneri NIH 1004.</title>
        <authorList>
            <person name="Mounaud S."/>
            <person name="Singh I."/>
            <person name="Joardar V."/>
            <person name="Pakala S."/>
            <person name="Pakala S."/>
            <person name="Venepally P."/>
            <person name="Hoover J."/>
            <person name="Nierman W."/>
            <person name="Chung J."/>
            <person name="Losada L."/>
        </authorList>
    </citation>
    <scope>NUCLEOTIDE SEQUENCE [LARGE SCALE GENOMIC DNA]</scope>
    <source>
        <strain evidence="1 2">NIH1004</strain>
    </source>
</reference>
<name>A0A4S3J7X0_9EURO</name>
<evidence type="ECO:0008006" key="3">
    <source>
        <dbReference type="Google" id="ProtNLM"/>
    </source>
</evidence>
<dbReference type="Gene3D" id="2.120.10.70">
    <property type="entry name" value="Fucose-specific lectin"/>
    <property type="match status" value="1"/>
</dbReference>
<organism evidence="1 2">
    <name type="scientific">Aspergillus tanneri</name>
    <dbReference type="NCBI Taxonomy" id="1220188"/>
    <lineage>
        <taxon>Eukaryota</taxon>
        <taxon>Fungi</taxon>
        <taxon>Dikarya</taxon>
        <taxon>Ascomycota</taxon>
        <taxon>Pezizomycotina</taxon>
        <taxon>Eurotiomycetes</taxon>
        <taxon>Eurotiomycetidae</taxon>
        <taxon>Eurotiales</taxon>
        <taxon>Aspergillaceae</taxon>
        <taxon>Aspergillus</taxon>
        <taxon>Aspergillus subgen. Circumdati</taxon>
    </lineage>
</organism>
<evidence type="ECO:0000313" key="2">
    <source>
        <dbReference type="Proteomes" id="UP000308092"/>
    </source>
</evidence>
<keyword evidence="2" id="KW-1185">Reference proteome</keyword>
<protein>
    <recommendedName>
        <fullName evidence="3">Fucose-specific lectin</fullName>
    </recommendedName>
</protein>
<evidence type="ECO:0000313" key="1">
    <source>
        <dbReference type="EMBL" id="THC90268.1"/>
    </source>
</evidence>
<accession>A0A4S3J7X0</accession>
<dbReference type="VEuPathDB" id="FungiDB:EYZ11_010276"/>
<proteinExistence type="predicted"/>